<feature type="transmembrane region" description="Helical" evidence="1">
    <location>
        <begin position="273"/>
        <end position="292"/>
    </location>
</feature>
<protein>
    <submittedName>
        <fullName evidence="2">Uncharacterized protein</fullName>
    </submittedName>
</protein>
<evidence type="ECO:0000313" key="3">
    <source>
        <dbReference type="Proteomes" id="UP000294814"/>
    </source>
</evidence>
<dbReference type="Proteomes" id="UP000294814">
    <property type="component" value="Unassembled WGS sequence"/>
</dbReference>
<keyword evidence="1" id="KW-1133">Transmembrane helix</keyword>
<feature type="transmembrane region" description="Helical" evidence="1">
    <location>
        <begin position="48"/>
        <end position="67"/>
    </location>
</feature>
<gene>
    <name evidence="2" type="ORF">E0I26_06765</name>
</gene>
<dbReference type="EMBL" id="SMLG01000004">
    <property type="protein sequence ID" value="TDE44835.1"/>
    <property type="molecule type" value="Genomic_DNA"/>
</dbReference>
<evidence type="ECO:0000313" key="2">
    <source>
        <dbReference type="EMBL" id="TDE44835.1"/>
    </source>
</evidence>
<feature type="transmembrane region" description="Helical" evidence="1">
    <location>
        <begin position="237"/>
        <end position="261"/>
    </location>
</feature>
<feature type="transmembrane region" description="Helical" evidence="1">
    <location>
        <begin position="105"/>
        <end position="125"/>
    </location>
</feature>
<name>A0A4R5F8Y0_9FLAO</name>
<reference evidence="2 3" key="1">
    <citation type="submission" date="2019-03" db="EMBL/GenBank/DDBJ databases">
        <title>Novel species of Flavobacterium.</title>
        <authorList>
            <person name="Liu Q."/>
            <person name="Xin Y.-H."/>
        </authorList>
    </citation>
    <scope>NUCLEOTIDE SEQUENCE [LARGE SCALE GENOMIC DNA]</scope>
    <source>
        <strain evidence="2 3">LB3P52</strain>
    </source>
</reference>
<proteinExistence type="predicted"/>
<feature type="transmembrane region" description="Helical" evidence="1">
    <location>
        <begin position="346"/>
        <end position="375"/>
    </location>
</feature>
<dbReference type="AlphaFoldDB" id="A0A4R5F8Y0"/>
<accession>A0A4R5F8Y0</accession>
<feature type="transmembrane region" description="Helical" evidence="1">
    <location>
        <begin position="7"/>
        <end position="28"/>
    </location>
</feature>
<keyword evidence="3" id="KW-1185">Reference proteome</keyword>
<feature type="transmembrane region" description="Helical" evidence="1">
    <location>
        <begin position="175"/>
        <end position="200"/>
    </location>
</feature>
<evidence type="ECO:0000256" key="1">
    <source>
        <dbReference type="SAM" id="Phobius"/>
    </source>
</evidence>
<organism evidence="2 3">
    <name type="scientific">Flavobacterium rhamnosiphilum</name>
    <dbReference type="NCBI Taxonomy" id="2541724"/>
    <lineage>
        <taxon>Bacteria</taxon>
        <taxon>Pseudomonadati</taxon>
        <taxon>Bacteroidota</taxon>
        <taxon>Flavobacteriia</taxon>
        <taxon>Flavobacteriales</taxon>
        <taxon>Flavobacteriaceae</taxon>
        <taxon>Flavobacterium</taxon>
    </lineage>
</organism>
<feature type="transmembrane region" description="Helical" evidence="1">
    <location>
        <begin position="79"/>
        <end position="99"/>
    </location>
</feature>
<dbReference type="RefSeq" id="WP_131915732.1">
    <property type="nucleotide sequence ID" value="NZ_SMLG01000004.1"/>
</dbReference>
<feature type="transmembrane region" description="Helical" evidence="1">
    <location>
        <begin position="212"/>
        <end position="231"/>
    </location>
</feature>
<feature type="transmembrane region" description="Helical" evidence="1">
    <location>
        <begin position="381"/>
        <end position="401"/>
    </location>
</feature>
<feature type="transmembrane region" description="Helical" evidence="1">
    <location>
        <begin position="312"/>
        <end position="334"/>
    </location>
</feature>
<sequence>MKLNVTFWLKLSLLNLCFVATLGVLMRYKIGFEFPYLDQKHLQHSHSHFAFSGWISHTLMTLMIYYLQNKTADFQVNKYRKIIIANLIISYVMLVSFIIEGYGLFSITASTASILISYIFGYYYIKDLRKIDRDLLSINWFKAAIVFNIISSFGTFYLAYMMASKNIVQDYYLSSIYYFLHFQYNGWFFFACMGLLFGFLNLKKTDNSFYETAFKLFAFSCIPAYFLSTLWLDLPVWLYVITVIAAIVQVFTWFKLLFILIQSRKEFLKNLSPLLRYILLFVNLALSIKLVLQLGSTIPVLSDLAFGFRPIVIAYLHLVLLAVITLFLLFYIYANHLIFISKRIKIGLLLFTFGVLLNEIVLAVQGVASFSYTMIPYVNELLFAVALILLFGIGFTAYYSIKKVKNNPPL</sequence>
<comment type="caution">
    <text evidence="2">The sequence shown here is derived from an EMBL/GenBank/DDBJ whole genome shotgun (WGS) entry which is preliminary data.</text>
</comment>
<feature type="transmembrane region" description="Helical" evidence="1">
    <location>
        <begin position="145"/>
        <end position="163"/>
    </location>
</feature>
<keyword evidence="1" id="KW-0472">Membrane</keyword>
<dbReference type="OrthoDB" id="2827525at2"/>
<keyword evidence="1" id="KW-0812">Transmembrane</keyword>